<dbReference type="PANTHER" id="PTHR44360:SF1">
    <property type="entry name" value="DNAJ HOMOLOG SUBFAMILY B MEMBER 9"/>
    <property type="match status" value="1"/>
</dbReference>
<evidence type="ECO:0000256" key="3">
    <source>
        <dbReference type="SAM" id="Phobius"/>
    </source>
</evidence>
<dbReference type="GO" id="GO:0051787">
    <property type="term" value="F:misfolded protein binding"/>
    <property type="evidence" value="ECO:0007669"/>
    <property type="project" value="TreeGrafter"/>
</dbReference>
<dbReference type="InterPro" id="IPR001623">
    <property type="entry name" value="DnaJ_domain"/>
</dbReference>
<organism evidence="5 6">
    <name type="scientific">Beggiatoa alba B18LD</name>
    <dbReference type="NCBI Taxonomy" id="395493"/>
    <lineage>
        <taxon>Bacteria</taxon>
        <taxon>Pseudomonadati</taxon>
        <taxon>Pseudomonadota</taxon>
        <taxon>Gammaproteobacteria</taxon>
        <taxon>Thiotrichales</taxon>
        <taxon>Thiotrichaceae</taxon>
        <taxon>Beggiatoa</taxon>
    </lineage>
</organism>
<evidence type="ECO:0000256" key="1">
    <source>
        <dbReference type="ARBA" id="ARBA00023186"/>
    </source>
</evidence>
<feature type="region of interest" description="Disordered" evidence="2">
    <location>
        <begin position="264"/>
        <end position="318"/>
    </location>
</feature>
<sequence length="498" mass="56010">MTMRDYYQILEITPDADQEEIKRAYRRLAQKYHPDRSPEANAAQCFQTIQEAYDTLKDPIQRIEYNRTRKVIKPYSFSWLRNQFYAWRRARENDYALKSAEQRVYAQDDDDNSFDYKGLMIGIGLLLFGGIAGAGVHYLWASPTVSTGLTASPALSSSSTAEKTTGSSEYQFALFLIENTNNLDLIDTLERLSQQQQINVFADAQVKAALLHYYDKQYTVTTPEQALQILTKLQVKYPQDNLIAERQQQLQQIVGAAPTLTSSVNGANQLDTKSPPDSSLPVQDNPATPPVLANLATPLPTETSPPTEREAHPTTETTAITTPVPVEPIAEPINTVETADSVITNDANNLVTAPVAMTAITQRLAVCRTHINEQRLTYGQDSALNCYREVLRMDPRNLAARQGIDNLKNSFLSRFDSLLEQQRVDKAKSYIRSLERIDPRLPILKELRLKVVELENKIQAASVLFSETANKCAELIRKLSVGLNLAPHEDVYFKENCH</sequence>
<dbReference type="SUPFAM" id="SSF46565">
    <property type="entry name" value="Chaperone J-domain"/>
    <property type="match status" value="1"/>
</dbReference>
<dbReference type="GO" id="GO:0036503">
    <property type="term" value="P:ERAD pathway"/>
    <property type="evidence" value="ECO:0007669"/>
    <property type="project" value="TreeGrafter"/>
</dbReference>
<dbReference type="CDD" id="cd06257">
    <property type="entry name" value="DnaJ"/>
    <property type="match status" value="1"/>
</dbReference>
<name>I3CJE9_9GAMM</name>
<keyword evidence="3" id="KW-1133">Transmembrane helix</keyword>
<dbReference type="InterPro" id="IPR051948">
    <property type="entry name" value="Hsp70_co-chaperone_J-domain"/>
</dbReference>
<dbReference type="PANTHER" id="PTHR44360">
    <property type="entry name" value="DNAJ HOMOLOG SUBFAMILY B MEMBER 9"/>
    <property type="match status" value="1"/>
</dbReference>
<evidence type="ECO:0000313" key="5">
    <source>
        <dbReference type="EMBL" id="EIJ43742.1"/>
    </source>
</evidence>
<dbReference type="PROSITE" id="PS50076">
    <property type="entry name" value="DNAJ_2"/>
    <property type="match status" value="1"/>
</dbReference>
<evidence type="ECO:0000313" key="6">
    <source>
        <dbReference type="Proteomes" id="UP000005744"/>
    </source>
</evidence>
<keyword evidence="1" id="KW-0143">Chaperone</keyword>
<evidence type="ECO:0000259" key="4">
    <source>
        <dbReference type="PROSITE" id="PS50076"/>
    </source>
</evidence>
<protein>
    <submittedName>
        <fullName evidence="5">DnaJ-class molecular chaperone with C-terminal Zn finger domain</fullName>
    </submittedName>
</protein>
<feature type="compositionally biased region" description="Polar residues" evidence="2">
    <location>
        <begin position="264"/>
        <end position="286"/>
    </location>
</feature>
<feature type="domain" description="J" evidence="4">
    <location>
        <begin position="5"/>
        <end position="69"/>
    </location>
</feature>
<dbReference type="SMART" id="SM00271">
    <property type="entry name" value="DnaJ"/>
    <property type="match status" value="1"/>
</dbReference>
<dbReference type="PRINTS" id="PR00625">
    <property type="entry name" value="JDOMAIN"/>
</dbReference>
<dbReference type="AlphaFoldDB" id="I3CJE9"/>
<dbReference type="STRING" id="395493.BegalDRAFT_2914"/>
<dbReference type="PROSITE" id="PS00636">
    <property type="entry name" value="DNAJ_1"/>
    <property type="match status" value="1"/>
</dbReference>
<feature type="compositionally biased region" description="Low complexity" evidence="2">
    <location>
        <begin position="297"/>
        <end position="306"/>
    </location>
</feature>
<keyword evidence="3" id="KW-0812">Transmembrane</keyword>
<dbReference type="InterPro" id="IPR018253">
    <property type="entry name" value="DnaJ_domain_CS"/>
</dbReference>
<dbReference type="Pfam" id="PF00226">
    <property type="entry name" value="DnaJ"/>
    <property type="match status" value="1"/>
</dbReference>
<dbReference type="InterPro" id="IPR036869">
    <property type="entry name" value="J_dom_sf"/>
</dbReference>
<dbReference type="GO" id="GO:0051087">
    <property type="term" value="F:protein-folding chaperone binding"/>
    <property type="evidence" value="ECO:0007669"/>
    <property type="project" value="TreeGrafter"/>
</dbReference>
<dbReference type="eggNOG" id="COG0484">
    <property type="taxonomic scope" value="Bacteria"/>
</dbReference>
<dbReference type="Proteomes" id="UP000005744">
    <property type="component" value="Unassembled WGS sequence"/>
</dbReference>
<accession>I3CJE9</accession>
<evidence type="ECO:0000256" key="2">
    <source>
        <dbReference type="SAM" id="MobiDB-lite"/>
    </source>
</evidence>
<proteinExistence type="predicted"/>
<dbReference type="EMBL" id="JH600070">
    <property type="protein sequence ID" value="EIJ43742.1"/>
    <property type="molecule type" value="Genomic_DNA"/>
</dbReference>
<gene>
    <name evidence="5" type="ORF">BegalDRAFT_2914</name>
</gene>
<feature type="transmembrane region" description="Helical" evidence="3">
    <location>
        <begin position="119"/>
        <end position="140"/>
    </location>
</feature>
<dbReference type="HOGENOM" id="CLU_547095_0_0_6"/>
<keyword evidence="3" id="KW-0472">Membrane</keyword>
<dbReference type="Gene3D" id="1.10.287.110">
    <property type="entry name" value="DnaJ domain"/>
    <property type="match status" value="1"/>
</dbReference>
<keyword evidence="6" id="KW-1185">Reference proteome</keyword>
<reference evidence="5 6" key="1">
    <citation type="submission" date="2011-11" db="EMBL/GenBank/DDBJ databases">
        <title>Improved High-Quality Draft sequence of Beggiatoa alba B18lD.</title>
        <authorList>
            <consortium name="US DOE Joint Genome Institute"/>
            <person name="Lucas S."/>
            <person name="Han J."/>
            <person name="Lapidus A."/>
            <person name="Cheng J.-F."/>
            <person name="Goodwin L."/>
            <person name="Pitluck S."/>
            <person name="Peters L."/>
            <person name="Mikhailova N."/>
            <person name="Held B."/>
            <person name="Detter J.C."/>
            <person name="Han C."/>
            <person name="Tapia R."/>
            <person name="Land M."/>
            <person name="Hauser L."/>
            <person name="Kyrpides N."/>
            <person name="Ivanova N."/>
            <person name="Pagani I."/>
            <person name="Samuel K."/>
            <person name="Teske A."/>
            <person name="Mueller J."/>
            <person name="Woyke T."/>
        </authorList>
    </citation>
    <scope>NUCLEOTIDE SEQUENCE [LARGE SCALE GENOMIC DNA]</scope>
    <source>
        <strain evidence="5 6">B18LD</strain>
    </source>
</reference>
<dbReference type="RefSeq" id="WP_002691188.1">
    <property type="nucleotide sequence ID" value="NZ_JH600070.1"/>
</dbReference>